<feature type="signal peptide" evidence="2">
    <location>
        <begin position="1"/>
        <end position="21"/>
    </location>
</feature>
<dbReference type="HOGENOM" id="CLU_637605_0_0_7"/>
<reference evidence="3 4" key="1">
    <citation type="journal article" date="2007" name="Nat. Biotechnol.">
        <title>Complete genome sequence of the myxobacterium Sorangium cellulosum.</title>
        <authorList>
            <person name="Schneiker S."/>
            <person name="Perlova O."/>
            <person name="Kaiser O."/>
            <person name="Gerth K."/>
            <person name="Alici A."/>
            <person name="Altmeyer M.O."/>
            <person name="Bartels D."/>
            <person name="Bekel T."/>
            <person name="Beyer S."/>
            <person name="Bode E."/>
            <person name="Bode H.B."/>
            <person name="Bolten C.J."/>
            <person name="Choudhuri J.V."/>
            <person name="Doss S."/>
            <person name="Elnakady Y.A."/>
            <person name="Frank B."/>
            <person name="Gaigalat L."/>
            <person name="Goesmann A."/>
            <person name="Groeger C."/>
            <person name="Gross F."/>
            <person name="Jelsbak L."/>
            <person name="Jelsbak L."/>
            <person name="Kalinowski J."/>
            <person name="Kegler C."/>
            <person name="Knauber T."/>
            <person name="Konietzny S."/>
            <person name="Kopp M."/>
            <person name="Krause L."/>
            <person name="Krug D."/>
            <person name="Linke B."/>
            <person name="Mahmud T."/>
            <person name="Martinez-Arias R."/>
            <person name="McHardy A.C."/>
            <person name="Merai M."/>
            <person name="Meyer F."/>
            <person name="Mormann S."/>
            <person name="Munoz-Dorado J."/>
            <person name="Perez J."/>
            <person name="Pradella S."/>
            <person name="Rachid S."/>
            <person name="Raddatz G."/>
            <person name="Rosenau F."/>
            <person name="Rueckert C."/>
            <person name="Sasse F."/>
            <person name="Scharfe M."/>
            <person name="Schuster S.C."/>
            <person name="Suen G."/>
            <person name="Treuner-Lange A."/>
            <person name="Velicer G.J."/>
            <person name="Vorholter F.-J."/>
            <person name="Weissman K.J."/>
            <person name="Welch R.D."/>
            <person name="Wenzel S.C."/>
            <person name="Whitworth D.E."/>
            <person name="Wilhelm S."/>
            <person name="Wittmann C."/>
            <person name="Bloecker H."/>
            <person name="Puehler A."/>
            <person name="Mueller R."/>
        </authorList>
    </citation>
    <scope>NUCLEOTIDE SEQUENCE [LARGE SCALE GENOMIC DNA]</scope>
    <source>
        <strain evidence="4">So ce56</strain>
    </source>
</reference>
<dbReference type="Proteomes" id="UP000002139">
    <property type="component" value="Chromosome"/>
</dbReference>
<accession>A9FM62</accession>
<feature type="compositionally biased region" description="Basic and acidic residues" evidence="1">
    <location>
        <begin position="136"/>
        <end position="148"/>
    </location>
</feature>
<dbReference type="EMBL" id="AM746676">
    <property type="protein sequence ID" value="CAN98299.1"/>
    <property type="molecule type" value="Genomic_DNA"/>
</dbReference>
<sequence length="430" mass="44073">MPRRILVLSSLSWLAATLAVASSAAQPAAPRPAPGPAPSASAGPPPAPGTPQPPATPQPPVTPAPGTPPSPATSAPGAPQPPASGTPQPPAAPLPGGPPQPPALGAPGAGAPEPDAAPEAAHTAPGTAGPPPDSAPPDRKPGGVEAGRKGSTPAHWALSLSDTELGPPPARGSGGRTIDEGAVPLSRRGAIGLETSSFTGGDGEVSGLAVALFARMPFAQHTFLDVRLPFGLAMAERTDAVLGNVTLGAHHVARVGRTFWLTVGGDVGLATLSGKTHHHASYEPVSASRAYWDLHEYFPSILPIHARLGAEAHVGSLMIGRFQIEPVLYIPLARNKEYEVAIQHAVELQIGHGIGGGVRVQGMALPTFDNVSIRHAVARNLYVLAVEPFLAIERNLAFLRTGLLLPFDEELGPPLDHTWGFHFTAGVRVD</sequence>
<feature type="region of interest" description="Disordered" evidence="1">
    <location>
        <begin position="21"/>
        <end position="181"/>
    </location>
</feature>
<dbReference type="RefSeq" id="WP_012240738.1">
    <property type="nucleotide sequence ID" value="NC_010162.1"/>
</dbReference>
<name>A9FM62_SORC5</name>
<dbReference type="OrthoDB" id="5514698at2"/>
<organism evidence="3 4">
    <name type="scientific">Sorangium cellulosum (strain So ce56)</name>
    <name type="common">Polyangium cellulosum (strain So ce56)</name>
    <dbReference type="NCBI Taxonomy" id="448385"/>
    <lineage>
        <taxon>Bacteria</taxon>
        <taxon>Pseudomonadati</taxon>
        <taxon>Myxococcota</taxon>
        <taxon>Polyangia</taxon>
        <taxon>Polyangiales</taxon>
        <taxon>Polyangiaceae</taxon>
        <taxon>Sorangium</taxon>
    </lineage>
</organism>
<keyword evidence="2" id="KW-0732">Signal</keyword>
<proteinExistence type="predicted"/>
<protein>
    <submittedName>
        <fullName evidence="3">Secreted protein</fullName>
    </submittedName>
</protein>
<feature type="compositionally biased region" description="Pro residues" evidence="1">
    <location>
        <begin position="78"/>
        <end position="104"/>
    </location>
</feature>
<feature type="compositionally biased region" description="Low complexity" evidence="1">
    <location>
        <begin position="105"/>
        <end position="127"/>
    </location>
</feature>
<gene>
    <name evidence="3" type="ordered locus">sce8129</name>
</gene>
<feature type="chain" id="PRO_5002735628" evidence="2">
    <location>
        <begin position="22"/>
        <end position="430"/>
    </location>
</feature>
<evidence type="ECO:0000313" key="3">
    <source>
        <dbReference type="EMBL" id="CAN98299.1"/>
    </source>
</evidence>
<feature type="compositionally biased region" description="Pro residues" evidence="1">
    <location>
        <begin position="29"/>
        <end position="71"/>
    </location>
</feature>
<evidence type="ECO:0000256" key="2">
    <source>
        <dbReference type="SAM" id="SignalP"/>
    </source>
</evidence>
<dbReference type="KEGG" id="scl:sce8129"/>
<evidence type="ECO:0000256" key="1">
    <source>
        <dbReference type="SAM" id="MobiDB-lite"/>
    </source>
</evidence>
<keyword evidence="4" id="KW-1185">Reference proteome</keyword>
<dbReference type="STRING" id="448385.sce8129"/>
<dbReference type="AlphaFoldDB" id="A9FM62"/>
<evidence type="ECO:0000313" key="4">
    <source>
        <dbReference type="Proteomes" id="UP000002139"/>
    </source>
</evidence>